<dbReference type="KEGG" id="sspo:DDQ41_22100"/>
<evidence type="ECO:0000313" key="4">
    <source>
        <dbReference type="Proteomes" id="UP000265354"/>
    </source>
</evidence>
<dbReference type="RefSeq" id="WP_109296044.1">
    <property type="nucleotide sequence ID" value="NZ_BGZL01000004.1"/>
</dbReference>
<keyword evidence="3" id="KW-1185">Reference proteome</keyword>
<evidence type="ECO:0000313" key="3">
    <source>
        <dbReference type="Proteomes" id="UP000245051"/>
    </source>
</evidence>
<accession>A0A2S1Z4F5</accession>
<dbReference type="OrthoDB" id="4200799at2"/>
<evidence type="ECO:0000313" key="1">
    <source>
        <dbReference type="EMBL" id="AWK11163.1"/>
    </source>
</evidence>
<gene>
    <name evidence="1" type="ORF">DDQ41_22100</name>
    <name evidence="2" type="ORF">SSP531S_17840</name>
</gene>
<dbReference type="EMBL" id="BGZL01000004">
    <property type="protein sequence ID" value="GBQ00369.1"/>
    <property type="molecule type" value="Genomic_DNA"/>
</dbReference>
<reference evidence="1 3" key="1">
    <citation type="submission" date="2018-05" db="EMBL/GenBank/DDBJ databases">
        <title>Complete genome sequence of the Type Strain of Streptomyces spongiicola HNM0071, the producer of staurosporine.</title>
        <authorList>
            <person name="Zhou S."/>
            <person name="Huang X."/>
        </authorList>
    </citation>
    <scope>NUCLEOTIDE SEQUENCE [LARGE SCALE GENOMIC DNA]</scope>
    <source>
        <strain evidence="1 3">HNM0071</strain>
    </source>
</reference>
<proteinExistence type="predicted"/>
<name>A0A2S1Z4F5_9ACTN</name>
<protein>
    <submittedName>
        <fullName evidence="2">Uncharacterized protein</fullName>
    </submittedName>
</protein>
<organism evidence="2 4">
    <name type="scientific">Streptomyces spongiicola</name>
    <dbReference type="NCBI Taxonomy" id="1690221"/>
    <lineage>
        <taxon>Bacteria</taxon>
        <taxon>Bacillati</taxon>
        <taxon>Actinomycetota</taxon>
        <taxon>Actinomycetes</taxon>
        <taxon>Kitasatosporales</taxon>
        <taxon>Streptomycetaceae</taxon>
        <taxon>Streptomyces</taxon>
    </lineage>
</organism>
<evidence type="ECO:0000313" key="2">
    <source>
        <dbReference type="EMBL" id="GBQ00369.1"/>
    </source>
</evidence>
<sequence>MWDGCTPVLGAELDPPRREITGWELPGIGEMDVESEGYRMSVLPADGSLRIELAFSAAYTESESAPYRPLGPVSLVLHGVHSISMDTAGAPADPLWKRVLRGDSQDELLRMAWDEQEDVLYVSDGGTVLTCRGGTWHWQLAGPAAGR</sequence>
<dbReference type="AlphaFoldDB" id="A0A2S1Z4F5"/>
<reference evidence="2 4" key="2">
    <citation type="submission" date="2018-07" db="EMBL/GenBank/DDBJ databases">
        <title>Whole Genome Shotgun Sequence of Streptomyces spongiicola strain 531S.</title>
        <authorList>
            <person name="Dohra H."/>
            <person name="Kodani S."/>
        </authorList>
    </citation>
    <scope>NUCLEOTIDE SEQUENCE [LARGE SCALE GENOMIC DNA]</scope>
    <source>
        <strain evidence="2 4">531S</strain>
    </source>
</reference>
<dbReference type="EMBL" id="CP029254">
    <property type="protein sequence ID" value="AWK11163.1"/>
    <property type="molecule type" value="Genomic_DNA"/>
</dbReference>
<dbReference type="Proteomes" id="UP000265354">
    <property type="component" value="Unassembled WGS sequence"/>
</dbReference>
<dbReference type="Proteomes" id="UP000245051">
    <property type="component" value="Chromosome"/>
</dbReference>